<keyword evidence="2" id="KW-0238">DNA-binding</keyword>
<reference evidence="5 6" key="1">
    <citation type="submission" date="2020-01" db="EMBL/GenBank/DDBJ databases">
        <title>Paenibacillus soybeanensis sp. nov. isolated from the nodules of soybean (Glycine max(L.) Merr).</title>
        <authorList>
            <person name="Wang H."/>
        </authorList>
    </citation>
    <scope>NUCLEOTIDE SEQUENCE [LARGE SCALE GENOMIC DNA]</scope>
    <source>
        <strain evidence="5 6">DSM 23054</strain>
    </source>
</reference>
<dbReference type="InterPro" id="IPR029063">
    <property type="entry name" value="SAM-dependent_MTases_sf"/>
</dbReference>
<dbReference type="CDD" id="cd02440">
    <property type="entry name" value="AdoMet_MTases"/>
    <property type="match status" value="1"/>
</dbReference>
<proteinExistence type="predicted"/>
<dbReference type="PANTHER" id="PTHR30204">
    <property type="entry name" value="REDOX-CYCLING DRUG-SENSING TRANSCRIPTIONAL ACTIVATOR SOXR"/>
    <property type="match status" value="1"/>
</dbReference>
<dbReference type="InterPro" id="IPR041698">
    <property type="entry name" value="Methyltransf_25"/>
</dbReference>
<dbReference type="GO" id="GO:0032259">
    <property type="term" value="P:methylation"/>
    <property type="evidence" value="ECO:0007669"/>
    <property type="project" value="UniProtKB-KW"/>
</dbReference>
<dbReference type="InterPro" id="IPR047057">
    <property type="entry name" value="MerR_fam"/>
</dbReference>
<keyword evidence="1" id="KW-0805">Transcription regulation</keyword>
<dbReference type="GO" id="GO:0003700">
    <property type="term" value="F:DNA-binding transcription factor activity"/>
    <property type="evidence" value="ECO:0007669"/>
    <property type="project" value="InterPro"/>
</dbReference>
<evidence type="ECO:0000259" key="4">
    <source>
        <dbReference type="PROSITE" id="PS50937"/>
    </source>
</evidence>
<dbReference type="RefSeq" id="WP_161700891.1">
    <property type="nucleotide sequence ID" value="NZ_JAAAMU010000010.1"/>
</dbReference>
<dbReference type="SUPFAM" id="SSF53335">
    <property type="entry name" value="S-adenosyl-L-methionine-dependent methyltransferases"/>
    <property type="match status" value="1"/>
</dbReference>
<keyword evidence="6" id="KW-1185">Reference proteome</keyword>
<dbReference type="Pfam" id="PF13649">
    <property type="entry name" value="Methyltransf_25"/>
    <property type="match status" value="1"/>
</dbReference>
<dbReference type="CDD" id="cd00592">
    <property type="entry name" value="HTH_MerR-like"/>
    <property type="match status" value="1"/>
</dbReference>
<keyword evidence="3" id="KW-0804">Transcription</keyword>
<dbReference type="AlphaFoldDB" id="A0A7X4YRI1"/>
<dbReference type="InterPro" id="IPR009061">
    <property type="entry name" value="DNA-bd_dom_put_sf"/>
</dbReference>
<evidence type="ECO:0000313" key="5">
    <source>
        <dbReference type="EMBL" id="NBC71183.1"/>
    </source>
</evidence>
<accession>A0A7X4YRI1</accession>
<evidence type="ECO:0000256" key="2">
    <source>
        <dbReference type="ARBA" id="ARBA00023125"/>
    </source>
</evidence>
<organism evidence="5 6">
    <name type="scientific">Paenibacillus sacheonensis</name>
    <dbReference type="NCBI Taxonomy" id="742054"/>
    <lineage>
        <taxon>Bacteria</taxon>
        <taxon>Bacillati</taxon>
        <taxon>Bacillota</taxon>
        <taxon>Bacilli</taxon>
        <taxon>Bacillales</taxon>
        <taxon>Paenibacillaceae</taxon>
        <taxon>Paenibacillus</taxon>
    </lineage>
</organism>
<dbReference type="Pfam" id="PF13411">
    <property type="entry name" value="MerR_1"/>
    <property type="match status" value="1"/>
</dbReference>
<dbReference type="OrthoDB" id="465705at2"/>
<dbReference type="SUPFAM" id="SSF46955">
    <property type="entry name" value="Putative DNA-binding domain"/>
    <property type="match status" value="1"/>
</dbReference>
<keyword evidence="5" id="KW-0808">Transferase</keyword>
<dbReference type="Proteomes" id="UP000558113">
    <property type="component" value="Unassembled WGS sequence"/>
</dbReference>
<comment type="caution">
    <text evidence="5">The sequence shown here is derived from an EMBL/GenBank/DDBJ whole genome shotgun (WGS) entry which is preliminary data.</text>
</comment>
<gene>
    <name evidence="5" type="ORF">GT003_19485</name>
</gene>
<dbReference type="SMART" id="SM00422">
    <property type="entry name" value="HTH_MERR"/>
    <property type="match status" value="1"/>
</dbReference>
<name>A0A7X4YRI1_9BACL</name>
<keyword evidence="5" id="KW-0489">Methyltransferase</keyword>
<dbReference type="EMBL" id="JAAAMU010000010">
    <property type="protein sequence ID" value="NBC71183.1"/>
    <property type="molecule type" value="Genomic_DNA"/>
</dbReference>
<protein>
    <submittedName>
        <fullName evidence="5">Methyltransferase domain-containing protein</fullName>
    </submittedName>
</protein>
<dbReference type="PROSITE" id="PS50937">
    <property type="entry name" value="HTH_MERR_2"/>
    <property type="match status" value="1"/>
</dbReference>
<dbReference type="PANTHER" id="PTHR30204:SF94">
    <property type="entry name" value="HEAVY METAL-DEPENDENT TRANSCRIPTIONAL REGULATOR HI_0293-RELATED"/>
    <property type="match status" value="1"/>
</dbReference>
<dbReference type="GO" id="GO:0003677">
    <property type="term" value="F:DNA binding"/>
    <property type="evidence" value="ECO:0007669"/>
    <property type="project" value="UniProtKB-KW"/>
</dbReference>
<evidence type="ECO:0000256" key="1">
    <source>
        <dbReference type="ARBA" id="ARBA00023015"/>
    </source>
</evidence>
<dbReference type="InterPro" id="IPR000551">
    <property type="entry name" value="MerR-type_HTH_dom"/>
</dbReference>
<dbReference type="Gene3D" id="1.10.1660.10">
    <property type="match status" value="1"/>
</dbReference>
<evidence type="ECO:0000256" key="3">
    <source>
        <dbReference type="ARBA" id="ARBA00023163"/>
    </source>
</evidence>
<dbReference type="Gene3D" id="3.40.50.150">
    <property type="entry name" value="Vaccinia Virus protein VP39"/>
    <property type="match status" value="1"/>
</dbReference>
<evidence type="ECO:0000313" key="6">
    <source>
        <dbReference type="Proteomes" id="UP000558113"/>
    </source>
</evidence>
<feature type="domain" description="HTH merR-type" evidence="4">
    <location>
        <begin position="1"/>
        <end position="69"/>
    </location>
</feature>
<dbReference type="GO" id="GO:0008168">
    <property type="term" value="F:methyltransferase activity"/>
    <property type="evidence" value="ECO:0007669"/>
    <property type="project" value="UniProtKB-KW"/>
</dbReference>
<sequence length="337" mass="37371">MKINEIAERLAITPRAIRLYETKGLLKPGREAKNGYRIFSESDAWRLQTIAALRSVGLGLDRIKTLIERHDEGDSATVHHDLELQRMALVSKWVESKYAIAMLDELIGRLEAKGKLEPEDLLQLTGRLKEVRRQQESWIDAWQFDKLAAEFDGSSAWMSAGAALSQAEYEQVLDLIMQWVSPQEGEEGLDIGTGTGNLAGLLAAGGARMSGVDQSREMLSLCRDKHPSVTAKLGNALALPFADGRFPFVVSAFALHYMSGGQQLLALEEMDRVLKPHGRICLAGLMRDNGLGAGESDPTRHAIDRSELTAWFRERGYITLHYSINTSIGALYAVRKH</sequence>